<evidence type="ECO:0000313" key="2">
    <source>
        <dbReference type="Proteomes" id="UP000887013"/>
    </source>
</evidence>
<keyword evidence="2" id="KW-1185">Reference proteome</keyword>
<protein>
    <submittedName>
        <fullName evidence="1">Uncharacterized protein</fullName>
    </submittedName>
</protein>
<dbReference type="Proteomes" id="UP000887013">
    <property type="component" value="Unassembled WGS sequence"/>
</dbReference>
<dbReference type="Gene3D" id="1.10.10.60">
    <property type="entry name" value="Homeodomain-like"/>
    <property type="match status" value="1"/>
</dbReference>
<dbReference type="EMBL" id="BMAW01057424">
    <property type="protein sequence ID" value="GFT11003.1"/>
    <property type="molecule type" value="Genomic_DNA"/>
</dbReference>
<sequence length="232" mass="26409">MDCSGDINVFEMEVALAIWIQDCNDKRIHLEELIIKRKALSIHENLKEIENSSVQLQKPFSVIKGFYHPNVKKKIKPSTINGSWKPVELPQTVQKENSDPSGKALTDQILDIAHKIDGEGFSNLNSQYLHILFQEPILTKVDRLEIINEPCENAIANEEAQNYTGDSSSNISNTDVNISVKFGLSNEIKLRFRKIDTSLSCKRTFQQNLKICLGQHLKCLKNKSLKRVILQH</sequence>
<comment type="caution">
    <text evidence="1">The sequence shown here is derived from an EMBL/GenBank/DDBJ whole genome shotgun (WGS) entry which is preliminary data.</text>
</comment>
<organism evidence="1 2">
    <name type="scientific">Nephila pilipes</name>
    <name type="common">Giant wood spider</name>
    <name type="synonym">Nephila maculata</name>
    <dbReference type="NCBI Taxonomy" id="299642"/>
    <lineage>
        <taxon>Eukaryota</taxon>
        <taxon>Metazoa</taxon>
        <taxon>Ecdysozoa</taxon>
        <taxon>Arthropoda</taxon>
        <taxon>Chelicerata</taxon>
        <taxon>Arachnida</taxon>
        <taxon>Araneae</taxon>
        <taxon>Araneomorphae</taxon>
        <taxon>Entelegynae</taxon>
        <taxon>Araneoidea</taxon>
        <taxon>Nephilidae</taxon>
        <taxon>Nephila</taxon>
    </lineage>
</organism>
<reference evidence="1" key="1">
    <citation type="submission" date="2020-08" db="EMBL/GenBank/DDBJ databases">
        <title>Multicomponent nature underlies the extraordinary mechanical properties of spider dragline silk.</title>
        <authorList>
            <person name="Kono N."/>
            <person name="Nakamura H."/>
            <person name="Mori M."/>
            <person name="Yoshida Y."/>
            <person name="Ohtoshi R."/>
            <person name="Malay A.D."/>
            <person name="Moran D.A.P."/>
            <person name="Tomita M."/>
            <person name="Numata K."/>
            <person name="Arakawa K."/>
        </authorList>
    </citation>
    <scope>NUCLEOTIDE SEQUENCE</scope>
</reference>
<gene>
    <name evidence="1" type="ORF">NPIL_451141</name>
</gene>
<dbReference type="AlphaFoldDB" id="A0A8X6NF02"/>
<accession>A0A8X6NF02</accession>
<evidence type="ECO:0000313" key="1">
    <source>
        <dbReference type="EMBL" id="GFT11003.1"/>
    </source>
</evidence>
<proteinExistence type="predicted"/>
<name>A0A8X6NF02_NEPPI</name>